<evidence type="ECO:0000313" key="2">
    <source>
        <dbReference type="Proteomes" id="UP001055879"/>
    </source>
</evidence>
<gene>
    <name evidence="1" type="ORF">L6452_18079</name>
</gene>
<accession>A0ACB9C523</accession>
<protein>
    <submittedName>
        <fullName evidence="1">Uncharacterized protein</fullName>
    </submittedName>
</protein>
<evidence type="ECO:0000313" key="1">
    <source>
        <dbReference type="EMBL" id="KAI3729421.1"/>
    </source>
</evidence>
<name>A0ACB9C523_ARCLA</name>
<reference evidence="1 2" key="2">
    <citation type="journal article" date="2022" name="Mol. Ecol. Resour.">
        <title>The genomes of chicory, endive, great burdock and yacon provide insights into Asteraceae paleo-polyploidization history and plant inulin production.</title>
        <authorList>
            <person name="Fan W."/>
            <person name="Wang S."/>
            <person name="Wang H."/>
            <person name="Wang A."/>
            <person name="Jiang F."/>
            <person name="Liu H."/>
            <person name="Zhao H."/>
            <person name="Xu D."/>
            <person name="Zhang Y."/>
        </authorList>
    </citation>
    <scope>NUCLEOTIDE SEQUENCE [LARGE SCALE GENOMIC DNA]</scope>
    <source>
        <strain evidence="2">cv. Niubang</strain>
    </source>
</reference>
<sequence>MEVSLRLGLGTALIAHLEGVGGEAPSQPILPQIQNCKAMEQTPTPPPPSLSATAATTTATYPDSLDSSPRSRNTDSWGEDNSLYPSNNGTTTAAPQVGLTKLRLMCSYGGHIVPRPHDKSLCYVGGDTRIVVVDRHTTLSDLTHRLSKILLLRSSSSSSLTSTTALFTLKYQLPSEDLDSLISVTTDEDLENMIDEYERLNSSSDVNKSSRLRLFLFPTKPESANSIGSLLENSTKSEDWFLNALNGTTSGFSDTSSVNCLLGLDDDASVPEKKDLDHKGVIGKNPKGNNSAQDVRSVPDLERTSSFGSASSSPSLASLPPIRVHVDDNQKVGGIEEQFSQMSVQQQHHKHQDDGGYVAAPAPVVVTGVPLNSPKRVLSEDERSEQGSQIAYQKHQQQQYQQKQSMGFDLASSDSVSSDGRQKPPMIYQDQLVQIQSSNNNNRTTTDLNNTPDQNTRIQKQQQQQQQQIADSAYLMSMSSTQVDPQHPQLHHQQPQFIHTAVPPPQYIQHHPSGAVPMASYYQMYPSQNQHHPHHPALDQQNFVYYMPARQAPHGYNLQMQQQQQQPQPTSYAEAPPAAATTLPHSQPPPPSAYTTSRTAQTTPKSDLPAGVYGTTNSGGSQFVQVPSSQHQPQPQYVGYSQIHHPSQSVASSVAGGGANYGYEFADPAQGQHMYYAAQQLPPQSAAQYQTVTGESGSYLPGDSSTKQQQGRTPQQP</sequence>
<comment type="caution">
    <text evidence="1">The sequence shown here is derived from an EMBL/GenBank/DDBJ whole genome shotgun (WGS) entry which is preliminary data.</text>
</comment>
<keyword evidence="2" id="KW-1185">Reference proteome</keyword>
<reference evidence="2" key="1">
    <citation type="journal article" date="2022" name="Mol. Ecol. Resour.">
        <title>The genomes of chicory, endive, great burdock and yacon provide insights into Asteraceae palaeo-polyploidization history and plant inulin production.</title>
        <authorList>
            <person name="Fan W."/>
            <person name="Wang S."/>
            <person name="Wang H."/>
            <person name="Wang A."/>
            <person name="Jiang F."/>
            <person name="Liu H."/>
            <person name="Zhao H."/>
            <person name="Xu D."/>
            <person name="Zhang Y."/>
        </authorList>
    </citation>
    <scope>NUCLEOTIDE SEQUENCE [LARGE SCALE GENOMIC DNA]</scope>
    <source>
        <strain evidence="2">cv. Niubang</strain>
    </source>
</reference>
<dbReference type="Proteomes" id="UP001055879">
    <property type="component" value="Linkage Group LG05"/>
</dbReference>
<dbReference type="EMBL" id="CM042051">
    <property type="protein sequence ID" value="KAI3729421.1"/>
    <property type="molecule type" value="Genomic_DNA"/>
</dbReference>
<organism evidence="1 2">
    <name type="scientific">Arctium lappa</name>
    <name type="common">Greater burdock</name>
    <name type="synonym">Lappa major</name>
    <dbReference type="NCBI Taxonomy" id="4217"/>
    <lineage>
        <taxon>Eukaryota</taxon>
        <taxon>Viridiplantae</taxon>
        <taxon>Streptophyta</taxon>
        <taxon>Embryophyta</taxon>
        <taxon>Tracheophyta</taxon>
        <taxon>Spermatophyta</taxon>
        <taxon>Magnoliopsida</taxon>
        <taxon>eudicotyledons</taxon>
        <taxon>Gunneridae</taxon>
        <taxon>Pentapetalae</taxon>
        <taxon>asterids</taxon>
        <taxon>campanulids</taxon>
        <taxon>Asterales</taxon>
        <taxon>Asteraceae</taxon>
        <taxon>Carduoideae</taxon>
        <taxon>Cardueae</taxon>
        <taxon>Arctiinae</taxon>
        <taxon>Arctium</taxon>
    </lineage>
</organism>
<proteinExistence type="predicted"/>